<dbReference type="Pfam" id="PF07714">
    <property type="entry name" value="PK_Tyr_Ser-Thr"/>
    <property type="match status" value="1"/>
</dbReference>
<dbReference type="InterPro" id="IPR001245">
    <property type="entry name" value="Ser-Thr/Tyr_kinase_cat_dom"/>
</dbReference>
<dbReference type="InterPro" id="IPR036537">
    <property type="entry name" value="Adaptor_Cbl_N_dom_sf"/>
</dbReference>
<feature type="domain" description="Protein kinase" evidence="1">
    <location>
        <begin position="197"/>
        <end position="479"/>
    </location>
</feature>
<dbReference type="Gene3D" id="1.20.930.20">
    <property type="entry name" value="Adaptor protein Cbl, N-terminal domain"/>
    <property type="match status" value="1"/>
</dbReference>
<dbReference type="PANTHER" id="PTHR44329">
    <property type="entry name" value="SERINE/THREONINE-PROTEIN KINASE TNNI3K-RELATED"/>
    <property type="match status" value="1"/>
</dbReference>
<dbReference type="Gene3D" id="1.25.40.10">
    <property type="entry name" value="Tetratricopeptide repeat domain"/>
    <property type="match status" value="1"/>
</dbReference>
<accession>A0A9N9J971</accession>
<dbReference type="InterPro" id="IPR000719">
    <property type="entry name" value="Prot_kinase_dom"/>
</dbReference>
<dbReference type="SUPFAM" id="SSF81901">
    <property type="entry name" value="HCP-like"/>
    <property type="match status" value="1"/>
</dbReference>
<name>A0A9N9J971_9GLOM</name>
<dbReference type="Gene3D" id="1.10.510.10">
    <property type="entry name" value="Transferase(Phosphotransferase) domain 1"/>
    <property type="match status" value="1"/>
</dbReference>
<dbReference type="EMBL" id="CAJVQA010021433">
    <property type="protein sequence ID" value="CAG8768904.1"/>
    <property type="molecule type" value="Genomic_DNA"/>
</dbReference>
<dbReference type="InterPro" id="IPR008266">
    <property type="entry name" value="Tyr_kinase_AS"/>
</dbReference>
<evidence type="ECO:0000259" key="1">
    <source>
        <dbReference type="PROSITE" id="PS50011"/>
    </source>
</evidence>
<dbReference type="PROSITE" id="PS00109">
    <property type="entry name" value="PROTEIN_KINASE_TYR"/>
    <property type="match status" value="1"/>
</dbReference>
<gene>
    <name evidence="2" type="ORF">CPELLU_LOCUS15752</name>
</gene>
<proteinExistence type="predicted"/>
<dbReference type="InterPro" id="IPR011009">
    <property type="entry name" value="Kinase-like_dom_sf"/>
</dbReference>
<comment type="caution">
    <text evidence="2">The sequence shown here is derived from an EMBL/GenBank/DDBJ whole genome shotgun (WGS) entry which is preliminary data.</text>
</comment>
<dbReference type="InterPro" id="IPR059179">
    <property type="entry name" value="MLKL-like_MCAfunc"/>
</dbReference>
<dbReference type="InterPro" id="IPR051681">
    <property type="entry name" value="Ser/Thr_Kinases-Pseudokinases"/>
</dbReference>
<dbReference type="InterPro" id="IPR011990">
    <property type="entry name" value="TPR-like_helical_dom_sf"/>
</dbReference>
<sequence>MSQDQNDHSQYTNNKSTIFMDNVKDYSKGVAYVIGKGVDIVSPYIPLFDIAVKLIKEIIDIYDATQYNRNTCERLMERVIDAQGAIEKLRRTKKFNKEKSGDQKFYNTFQRFTNILEKIKGFEEELSKMGNFRKKLEAVLIKEKFISLTDEFDTTMRDLNFSVLVDNEAQRKKDFESLEEDIEEMKKILIYTQDVVIDKIERVGQEVLLMKSQSGDKSVFKPTKIETDQLHICDQSDERIKRIYKHIDVECKPIDLSKDVGVQTYLAILGKLGISPYILKFYGLSKIEGNDVQVLEWAELKSLKDLYEKHDIGWETKISLARDICRGIAFLDSMNVYHHDIRCENIMLTKFYEPKIANFNIAREFNDISKEIPDLNILRWMAPEKMEEKTYNTKCEIFSFGMMLWELSFEKYPYNKYNNDKDALDKIRKHVTSGQREKLVFGRAKDEKEKEIQQTLADIIRYEESAKKHVKPGSLPQIFPDKILDLDGENYSEDFEEDFDDCSIVNYKKISPDEIQEFIKYLTMAADNGNHVALYNLGNIYVNGKFSVEINHDLGISKLKLAASCGNNDAK</sequence>
<protein>
    <submittedName>
        <fullName evidence="2">14762_t:CDS:1</fullName>
    </submittedName>
</protein>
<feature type="non-terminal residue" evidence="2">
    <location>
        <position position="571"/>
    </location>
</feature>
<keyword evidence="3" id="KW-1185">Reference proteome</keyword>
<reference evidence="2" key="1">
    <citation type="submission" date="2021-06" db="EMBL/GenBank/DDBJ databases">
        <authorList>
            <person name="Kallberg Y."/>
            <person name="Tangrot J."/>
            <person name="Rosling A."/>
        </authorList>
    </citation>
    <scope>NUCLEOTIDE SEQUENCE</scope>
    <source>
        <strain evidence="2">FL966</strain>
    </source>
</reference>
<dbReference type="Proteomes" id="UP000789759">
    <property type="component" value="Unassembled WGS sequence"/>
</dbReference>
<dbReference type="SUPFAM" id="SSF56112">
    <property type="entry name" value="Protein kinase-like (PK-like)"/>
    <property type="match status" value="1"/>
</dbReference>
<evidence type="ECO:0000313" key="3">
    <source>
        <dbReference type="Proteomes" id="UP000789759"/>
    </source>
</evidence>
<dbReference type="OrthoDB" id="2314769at2759"/>
<organism evidence="2 3">
    <name type="scientific">Cetraspora pellucida</name>
    <dbReference type="NCBI Taxonomy" id="1433469"/>
    <lineage>
        <taxon>Eukaryota</taxon>
        <taxon>Fungi</taxon>
        <taxon>Fungi incertae sedis</taxon>
        <taxon>Mucoromycota</taxon>
        <taxon>Glomeromycotina</taxon>
        <taxon>Glomeromycetes</taxon>
        <taxon>Diversisporales</taxon>
        <taxon>Gigasporaceae</taxon>
        <taxon>Cetraspora</taxon>
    </lineage>
</organism>
<dbReference type="CDD" id="cd21037">
    <property type="entry name" value="MLKL_NTD"/>
    <property type="match status" value="1"/>
</dbReference>
<dbReference type="GO" id="GO:0005524">
    <property type="term" value="F:ATP binding"/>
    <property type="evidence" value="ECO:0007669"/>
    <property type="project" value="InterPro"/>
</dbReference>
<evidence type="ECO:0000313" key="2">
    <source>
        <dbReference type="EMBL" id="CAG8768904.1"/>
    </source>
</evidence>
<dbReference type="GO" id="GO:0007166">
    <property type="term" value="P:cell surface receptor signaling pathway"/>
    <property type="evidence" value="ECO:0007669"/>
    <property type="project" value="InterPro"/>
</dbReference>
<dbReference type="PROSITE" id="PS50011">
    <property type="entry name" value="PROTEIN_KINASE_DOM"/>
    <property type="match status" value="1"/>
</dbReference>
<dbReference type="AlphaFoldDB" id="A0A9N9J971"/>
<dbReference type="GO" id="GO:0004674">
    <property type="term" value="F:protein serine/threonine kinase activity"/>
    <property type="evidence" value="ECO:0007669"/>
    <property type="project" value="TreeGrafter"/>
</dbReference>